<sequence length="181" mass="20130">MFTMTSVSSGLLIASETLLSIAEKITSNVLKESGKMNRKVVSLVSRVREDVEMLGKLVKALGEKAQLLQGGGEGIKLAPYLYAYALKNQVVFAKASPRRFMVSFSPENREVWVSAGRFKALFSPGRIKVISKGFSVEFDPYNRGDYVEKYNDIKFLVDELETVVNKKLIQSLNVKLGKISV</sequence>
<dbReference type="GeneID" id="59454379"/>
<dbReference type="EMBL" id="CP063144">
    <property type="protein sequence ID" value="QOR94914.1"/>
    <property type="molecule type" value="Genomic_DNA"/>
</dbReference>
<evidence type="ECO:0000313" key="1">
    <source>
        <dbReference type="EMBL" id="QOR94914.1"/>
    </source>
</evidence>
<organism evidence="1 2">
    <name type="scientific">Thermosphaera chiliense</name>
    <dbReference type="NCBI Taxonomy" id="3402707"/>
    <lineage>
        <taxon>Archaea</taxon>
        <taxon>Thermoproteota</taxon>
        <taxon>Thermoprotei</taxon>
        <taxon>Desulfurococcales</taxon>
        <taxon>Desulfurococcaceae</taxon>
        <taxon>Thermosphaera</taxon>
    </lineage>
</organism>
<name>A0A7M1UUX1_9CREN</name>
<reference evidence="1 2" key="1">
    <citation type="submission" date="2020-10" db="EMBL/GenBank/DDBJ databases">
        <title>Complete genome sequence of Thermosphaera aggregans strain 3507.</title>
        <authorList>
            <person name="Zayulina K.S."/>
            <person name="Elcheninov A.G."/>
            <person name="Toshchakov S.V."/>
            <person name="Kublanov I.V."/>
            <person name="Kochetkova T.V."/>
        </authorList>
    </citation>
    <scope>NUCLEOTIDE SEQUENCE [LARGE SCALE GENOMIC DNA]</scope>
    <source>
        <strain evidence="1 2">3507</strain>
    </source>
</reference>
<dbReference type="OrthoDB" id="381831at2157"/>
<proteinExistence type="predicted"/>
<gene>
    <name evidence="1" type="ORF">IMZ38_03135</name>
</gene>
<keyword evidence="2" id="KW-1185">Reference proteome</keyword>
<dbReference type="Proteomes" id="UP000593766">
    <property type="component" value="Chromosome"/>
</dbReference>
<dbReference type="RefSeq" id="WP_193436710.1">
    <property type="nucleotide sequence ID" value="NZ_CP063144.1"/>
</dbReference>
<protein>
    <submittedName>
        <fullName evidence="1">Uncharacterized protein</fullName>
    </submittedName>
</protein>
<accession>A0A7M1UUX1</accession>
<dbReference type="KEGG" id="tcs:IMZ38_03135"/>
<evidence type="ECO:0000313" key="2">
    <source>
        <dbReference type="Proteomes" id="UP000593766"/>
    </source>
</evidence>
<dbReference type="AlphaFoldDB" id="A0A7M1UUX1"/>